<dbReference type="InterPro" id="IPR036770">
    <property type="entry name" value="Ankyrin_rpt-contain_sf"/>
</dbReference>
<dbReference type="KEGG" id="fld:ABNE31_01745"/>
<dbReference type="Pfam" id="PF12796">
    <property type="entry name" value="Ank_2"/>
    <property type="match status" value="1"/>
</dbReference>
<organism evidence="4">
    <name type="scientific">Flagellimonas sp. MMG031</name>
    <dbReference type="NCBI Taxonomy" id="3158549"/>
    <lineage>
        <taxon>Bacteria</taxon>
        <taxon>Pseudomonadati</taxon>
        <taxon>Bacteroidota</taxon>
        <taxon>Flavobacteriia</taxon>
        <taxon>Flavobacteriales</taxon>
        <taxon>Flavobacteriaceae</taxon>
        <taxon>Flagellimonas</taxon>
    </lineage>
</organism>
<dbReference type="EMBL" id="CP157804">
    <property type="protein sequence ID" value="XBQ23649.1"/>
    <property type="molecule type" value="Genomic_DNA"/>
</dbReference>
<dbReference type="PROSITE" id="PS50297">
    <property type="entry name" value="ANK_REP_REGION"/>
    <property type="match status" value="3"/>
</dbReference>
<dbReference type="InterPro" id="IPR002110">
    <property type="entry name" value="Ankyrin_rpt"/>
</dbReference>
<dbReference type="SMART" id="SM00248">
    <property type="entry name" value="ANK"/>
    <property type="match status" value="3"/>
</dbReference>
<gene>
    <name evidence="4" type="ORF">ABNE31_01745</name>
</gene>
<dbReference type="SUPFAM" id="SSF48403">
    <property type="entry name" value="Ankyrin repeat"/>
    <property type="match status" value="1"/>
</dbReference>
<name>A0AAU7MZ43_9FLAO</name>
<reference evidence="4" key="1">
    <citation type="submission" date="2024-05" db="EMBL/GenBank/DDBJ databases">
        <title>Draft Genome Sequences of Flagellimonas sp. MMG031 and Marinobacter sp. MMG032 Isolated from the dinoflagellate Symbiodinium pilosum.</title>
        <authorList>
            <person name="Shikuma N.J."/>
            <person name="Farrell M.V."/>
        </authorList>
    </citation>
    <scope>NUCLEOTIDE SEQUENCE</scope>
    <source>
        <strain evidence="4">MMG031</strain>
    </source>
</reference>
<feature type="repeat" description="ANK" evidence="3">
    <location>
        <begin position="102"/>
        <end position="134"/>
    </location>
</feature>
<dbReference type="AlphaFoldDB" id="A0AAU7MZ43"/>
<dbReference type="PANTHER" id="PTHR24171">
    <property type="entry name" value="ANKYRIN REPEAT DOMAIN-CONTAINING PROTEIN 39-RELATED"/>
    <property type="match status" value="1"/>
</dbReference>
<proteinExistence type="predicted"/>
<dbReference type="Pfam" id="PF00023">
    <property type="entry name" value="Ank"/>
    <property type="match status" value="1"/>
</dbReference>
<keyword evidence="1" id="KW-0677">Repeat</keyword>
<feature type="repeat" description="ANK" evidence="3">
    <location>
        <begin position="36"/>
        <end position="68"/>
    </location>
</feature>
<evidence type="ECO:0000256" key="3">
    <source>
        <dbReference type="PROSITE-ProRule" id="PRU00023"/>
    </source>
</evidence>
<protein>
    <submittedName>
        <fullName evidence="4">Ankyrin repeat domain-containing protein</fullName>
    </submittedName>
</protein>
<dbReference type="RefSeq" id="WP_349352134.1">
    <property type="nucleotide sequence ID" value="NZ_CP157804.1"/>
</dbReference>
<keyword evidence="2 3" id="KW-0040">ANK repeat</keyword>
<evidence type="ECO:0000256" key="1">
    <source>
        <dbReference type="ARBA" id="ARBA00022737"/>
    </source>
</evidence>
<accession>A0AAU7MZ43</accession>
<evidence type="ECO:0000256" key="2">
    <source>
        <dbReference type="ARBA" id="ARBA00023043"/>
    </source>
</evidence>
<sequence>MNNKQELFNQIRSGNLETVQKLLNNDPALLEVKDERGSTPLLLAAYYGHTDLVDFLLKKGAKVDALDGSGNTALMGVCFKGYTDIAQKLIDAGANVSQKNAMGATCLIYAVTFNRKDIAEMLLKHGADASVKDARGNTAMDLVKEQGTRKHGTGGTLKTILDVQNLEHCFDSNHIALGRPGKQ</sequence>
<dbReference type="Gene3D" id="1.25.40.20">
    <property type="entry name" value="Ankyrin repeat-containing domain"/>
    <property type="match status" value="1"/>
</dbReference>
<dbReference type="PRINTS" id="PR01415">
    <property type="entry name" value="ANKYRIN"/>
</dbReference>
<feature type="repeat" description="ANK" evidence="3">
    <location>
        <begin position="69"/>
        <end position="101"/>
    </location>
</feature>
<dbReference type="PANTHER" id="PTHR24171:SF9">
    <property type="entry name" value="ANKYRIN REPEAT DOMAIN-CONTAINING PROTEIN 39"/>
    <property type="match status" value="1"/>
</dbReference>
<evidence type="ECO:0000313" key="4">
    <source>
        <dbReference type="EMBL" id="XBQ23649.1"/>
    </source>
</evidence>
<dbReference type="PROSITE" id="PS50088">
    <property type="entry name" value="ANK_REPEAT"/>
    <property type="match status" value="3"/>
</dbReference>